<dbReference type="EMBL" id="CP025198">
    <property type="protein sequence ID" value="AXE37420.1"/>
    <property type="molecule type" value="Genomic_DNA"/>
</dbReference>
<dbReference type="Proteomes" id="UP000251995">
    <property type="component" value="Chromosome"/>
</dbReference>
<name>A0A344UQ72_9ACTN</name>
<dbReference type="AlphaFoldDB" id="A0A344UQ72"/>
<evidence type="ECO:0000313" key="2">
    <source>
        <dbReference type="EMBL" id="AXE37420.1"/>
    </source>
</evidence>
<sequence>MFIAPGSHSIGELANAVVMARQLADRPVTLLTSPRFAGYARGSGLDVQEIPRGRRAAPFVRQQSAAPDLAAVILADHHLTSLERIGFTIADLADGAPLICLDSLCLGRAGSRLELAVAQHSIGPELHHWFPPEVRTEPVPDQIPLLRPVPVAGDAPGGVAFDLYGGTLRPARGRDAVLASLGIDAGRTVVMTAVSGWASRATTRAHLGAPDRDHDAYAGLRTQWLVELCGRLGRRVTIVSLGGAQTGPRDAGPVEVVNLGGLGMQNFTDLVAAVDLYLCDNLTSGAMARAALLGTPVVALTNEHGIRDHSAFVDDWVTRMERVLPHFDFRYLVNPFGWVRELEPLRAGNPYLDALPQAPAYSLDRQEEICREAIESPRRPARDALIGRLSELPTVAQVLDSALDGVLDRAINDAPDPARPVAGRQSSSPTRKE</sequence>
<feature type="region of interest" description="Disordered" evidence="1">
    <location>
        <begin position="410"/>
        <end position="433"/>
    </location>
</feature>
<reference evidence="2 3" key="1">
    <citation type="submission" date="2017-12" db="EMBL/GenBank/DDBJ databases">
        <title>The whole genome sequence of the Acidipropionibacterium virtanenii sp. nov. type strain JS278.</title>
        <authorList>
            <person name="Laine P."/>
            <person name="Deptula P."/>
            <person name="Varmanen P."/>
            <person name="Auvinen P."/>
        </authorList>
    </citation>
    <scope>NUCLEOTIDE SEQUENCE [LARGE SCALE GENOMIC DNA]</scope>
    <source>
        <strain evidence="2 3">JS278</strain>
    </source>
</reference>
<feature type="compositionally biased region" description="Polar residues" evidence="1">
    <location>
        <begin position="424"/>
        <end position="433"/>
    </location>
</feature>
<dbReference type="KEGG" id="acij:JS278_00223"/>
<dbReference type="SUPFAM" id="SSF53756">
    <property type="entry name" value="UDP-Glycosyltransferase/glycogen phosphorylase"/>
    <property type="match status" value="1"/>
</dbReference>
<protein>
    <submittedName>
        <fullName evidence="2">Uncharacterized protein</fullName>
    </submittedName>
</protein>
<organism evidence="2 3">
    <name type="scientific">Acidipropionibacterium virtanenii</name>
    <dbReference type="NCBI Taxonomy" id="2057246"/>
    <lineage>
        <taxon>Bacteria</taxon>
        <taxon>Bacillati</taxon>
        <taxon>Actinomycetota</taxon>
        <taxon>Actinomycetes</taxon>
        <taxon>Propionibacteriales</taxon>
        <taxon>Propionibacteriaceae</taxon>
        <taxon>Acidipropionibacterium</taxon>
    </lineage>
</organism>
<accession>A0A344UQ72</accession>
<evidence type="ECO:0000256" key="1">
    <source>
        <dbReference type="SAM" id="MobiDB-lite"/>
    </source>
</evidence>
<dbReference type="Pfam" id="PF19892">
    <property type="entry name" value="DUF6365"/>
    <property type="match status" value="1"/>
</dbReference>
<dbReference type="InterPro" id="IPR045945">
    <property type="entry name" value="DUF6365"/>
</dbReference>
<proteinExistence type="predicted"/>
<gene>
    <name evidence="2" type="ORF">JS278_00223</name>
</gene>
<keyword evidence="3" id="KW-1185">Reference proteome</keyword>
<evidence type="ECO:0000313" key="3">
    <source>
        <dbReference type="Proteomes" id="UP000251995"/>
    </source>
</evidence>